<proteinExistence type="predicted"/>
<sequence>MTTMDNNFPLKFGDTEQYELSEAAFQHILWGDTVIRPVSTLGGRIQETVLSGGLHTYEGWKKFVALHHNVVHLLQFQAGVHDAWYFARELQNGVITLKIPRRLFTGNAASITRQPDNYYKSGYLWKTLFPTIYKETEILRIIQEALSNIDREDSRPPTDEQPAGVFYGYAAVDDPITAIKIRIQVRGNQILSAFPAWEQPSSGNNGKPYSHAQSIGFQMAESTLDYDKFFSAYGPVFPNNSFKFPVLLEQTPEFIKSRQLKSRGQRGSSARAARLKVLRKYAGKASPLDLDKIDVYLANYTCAKDPFGVQRGIYEHYLAFIDKSLAAFNSAQVMENVAECLWVLAFCDNRFKTRRAVVAIVRFLRMAIVHAGGLNTLMFKRLLGKMVSIALSHHDASALKDVLAALATSPSRAALYTEFDLNPFVKTNDTEGLMIIGRPAIEIDLTTEHLLEFIAFNFGENYLTYFSKAQRLAMARGIINAPNLHRLAEDVMSQFAGSDFDFFMPDKLNLSQLTMRTLPNEDDLLTITRDHGRMMIMLRQRIVLEDPAAYATEPDFSQAGTRAHFELMRQKHKHYLVRIKHEAMLNSVKHFADTVGYGQLSNACQAAIDRLPHERIPLPKSIPDYIDSWRNKASVDDVDLNQQIEQCFGTN</sequence>
<organism evidence="1 2">
    <name type="scientific">Eoetvoesiella caeni</name>
    <dbReference type="NCBI Taxonomy" id="645616"/>
    <lineage>
        <taxon>Bacteria</taxon>
        <taxon>Pseudomonadati</taxon>
        <taxon>Pseudomonadota</taxon>
        <taxon>Betaproteobacteria</taxon>
        <taxon>Burkholderiales</taxon>
        <taxon>Alcaligenaceae</taxon>
        <taxon>Eoetvoesiella</taxon>
    </lineage>
</organism>
<gene>
    <name evidence="1" type="ORF">DFR37_102487</name>
</gene>
<dbReference type="AlphaFoldDB" id="A0A366HIY4"/>
<accession>A0A366HIY4</accession>
<comment type="caution">
    <text evidence="1">The sequence shown here is derived from an EMBL/GenBank/DDBJ whole genome shotgun (WGS) entry which is preliminary data.</text>
</comment>
<protein>
    <submittedName>
        <fullName evidence="1">Uncharacterized protein</fullName>
    </submittedName>
</protein>
<dbReference type="Proteomes" id="UP000253628">
    <property type="component" value="Unassembled WGS sequence"/>
</dbReference>
<name>A0A366HIY4_9BURK</name>
<reference evidence="1 2" key="1">
    <citation type="submission" date="2018-06" db="EMBL/GenBank/DDBJ databases">
        <title>Genomic Encyclopedia of Type Strains, Phase IV (KMG-IV): sequencing the most valuable type-strain genomes for metagenomic binning, comparative biology and taxonomic classification.</title>
        <authorList>
            <person name="Goeker M."/>
        </authorList>
    </citation>
    <scope>NUCLEOTIDE SEQUENCE [LARGE SCALE GENOMIC DNA]</scope>
    <source>
        <strain evidence="1 2">DSM 25520</strain>
    </source>
</reference>
<keyword evidence="2" id="KW-1185">Reference proteome</keyword>
<dbReference type="EMBL" id="QNRQ01000002">
    <property type="protein sequence ID" value="RBP42101.1"/>
    <property type="molecule type" value="Genomic_DNA"/>
</dbReference>
<evidence type="ECO:0000313" key="1">
    <source>
        <dbReference type="EMBL" id="RBP42101.1"/>
    </source>
</evidence>
<evidence type="ECO:0000313" key="2">
    <source>
        <dbReference type="Proteomes" id="UP000253628"/>
    </source>
</evidence>